<dbReference type="RefSeq" id="WP_126384739.1">
    <property type="nucleotide sequence ID" value="NZ_CP041698.1"/>
</dbReference>
<organism evidence="2 3">
    <name type="scientific">Chlorobium phaeovibrioides</name>
    <dbReference type="NCBI Taxonomy" id="1094"/>
    <lineage>
        <taxon>Bacteria</taxon>
        <taxon>Pseudomonadati</taxon>
        <taxon>Chlorobiota</taxon>
        <taxon>Chlorobiia</taxon>
        <taxon>Chlorobiales</taxon>
        <taxon>Chlorobiaceae</taxon>
        <taxon>Chlorobium/Pelodictyon group</taxon>
        <taxon>Chlorobium</taxon>
    </lineage>
</organism>
<evidence type="ECO:0000313" key="2">
    <source>
        <dbReference type="EMBL" id="RTY37146.1"/>
    </source>
</evidence>
<dbReference type="AlphaFoldDB" id="A0A432ATI5"/>
<protein>
    <submittedName>
        <fullName evidence="2">Uncharacterized protein</fullName>
    </submittedName>
</protein>
<evidence type="ECO:0000256" key="1">
    <source>
        <dbReference type="SAM" id="MobiDB-lite"/>
    </source>
</evidence>
<comment type="caution">
    <text evidence="2">The sequence shown here is derived from an EMBL/GenBank/DDBJ whole genome shotgun (WGS) entry which is preliminary data.</text>
</comment>
<sequence>MAEEMKNPFQENEPVQEPGPDVVKGDLGTIIVGVATLLDSAIAPMGKVVAQALDAMTVVAQQILDGVSTTLGEKK</sequence>
<accession>A0A432ATI5</accession>
<evidence type="ECO:0000313" key="3">
    <source>
        <dbReference type="Proteomes" id="UP000279908"/>
    </source>
</evidence>
<name>A0A432ATI5_CHLPH</name>
<proteinExistence type="predicted"/>
<dbReference type="Proteomes" id="UP000279908">
    <property type="component" value="Unassembled WGS sequence"/>
</dbReference>
<dbReference type="EMBL" id="RXYK01000010">
    <property type="protein sequence ID" value="RTY37146.1"/>
    <property type="molecule type" value="Genomic_DNA"/>
</dbReference>
<gene>
    <name evidence="2" type="ORF">EKD02_07230</name>
</gene>
<reference evidence="2 3" key="1">
    <citation type="submission" date="2018-12" db="EMBL/GenBank/DDBJ databases">
        <authorList>
            <person name="Lunina O.N."/>
            <person name="Grouzdev D.S."/>
            <person name="Gorlenko V.M."/>
            <person name="Savvichev A.S."/>
        </authorList>
    </citation>
    <scope>NUCLEOTIDE SEQUENCE [LARGE SCALE GENOMIC DNA]</scope>
    <source>
        <strain evidence="2 3">BrKhr-17</strain>
    </source>
</reference>
<feature type="region of interest" description="Disordered" evidence="1">
    <location>
        <begin position="1"/>
        <end position="21"/>
    </location>
</feature>